<dbReference type="RefSeq" id="WP_092716829.1">
    <property type="nucleotide sequence ID" value="NZ_FMAG01000008.1"/>
</dbReference>
<dbReference type="SUPFAM" id="SSF53300">
    <property type="entry name" value="vWA-like"/>
    <property type="match status" value="1"/>
</dbReference>
<feature type="transmembrane region" description="Helical" evidence="2">
    <location>
        <begin position="723"/>
        <end position="744"/>
    </location>
</feature>
<protein>
    <submittedName>
        <fullName evidence="5">Ca-activated chloride channel family protein</fullName>
    </submittedName>
</protein>
<dbReference type="CDD" id="cd01461">
    <property type="entry name" value="vWA_interalpha_trypsin_inhibitor"/>
    <property type="match status" value="1"/>
</dbReference>
<keyword evidence="2" id="KW-1133">Transmembrane helix</keyword>
<feature type="compositionally biased region" description="Basic and acidic residues" evidence="1">
    <location>
        <begin position="682"/>
        <end position="692"/>
    </location>
</feature>
<evidence type="ECO:0000259" key="4">
    <source>
        <dbReference type="PROSITE" id="PS51468"/>
    </source>
</evidence>
<keyword evidence="6" id="KW-1185">Reference proteome</keyword>
<feature type="region of interest" description="Disordered" evidence="1">
    <location>
        <begin position="232"/>
        <end position="255"/>
    </location>
</feature>
<dbReference type="SMART" id="SM00327">
    <property type="entry name" value="VWA"/>
    <property type="match status" value="1"/>
</dbReference>
<evidence type="ECO:0000313" key="5">
    <source>
        <dbReference type="EMBL" id="SCB44838.1"/>
    </source>
</evidence>
<dbReference type="SMART" id="SM00609">
    <property type="entry name" value="VIT"/>
    <property type="match status" value="1"/>
</dbReference>
<evidence type="ECO:0000256" key="2">
    <source>
        <dbReference type="SAM" id="Phobius"/>
    </source>
</evidence>
<dbReference type="STRING" id="410764.GA0061103_6593"/>
<reference evidence="6" key="1">
    <citation type="submission" date="2016-08" db="EMBL/GenBank/DDBJ databases">
        <authorList>
            <person name="Varghese N."/>
            <person name="Submissions Spin"/>
        </authorList>
    </citation>
    <scope>NUCLEOTIDE SEQUENCE [LARGE SCALE GENOMIC DNA]</scope>
    <source>
        <strain evidence="6">HAMBI 2975</strain>
    </source>
</reference>
<name>A0A1C3WXX6_9HYPH</name>
<dbReference type="Pfam" id="PF08487">
    <property type="entry name" value="VIT"/>
    <property type="match status" value="1"/>
</dbReference>
<proteinExistence type="predicted"/>
<dbReference type="InterPro" id="IPR022440">
    <property type="entry name" value="CHP03788"/>
</dbReference>
<feature type="domain" description="VWFA" evidence="3">
    <location>
        <begin position="353"/>
        <end position="523"/>
    </location>
</feature>
<evidence type="ECO:0000313" key="6">
    <source>
        <dbReference type="Proteomes" id="UP000199101"/>
    </source>
</evidence>
<dbReference type="OrthoDB" id="9784383at2"/>
<keyword evidence="2" id="KW-0472">Membrane</keyword>
<feature type="compositionally biased region" description="Basic and acidic residues" evidence="1">
    <location>
        <begin position="233"/>
        <end position="243"/>
    </location>
</feature>
<feature type="domain" description="VIT" evidence="4">
    <location>
        <begin position="64"/>
        <end position="192"/>
    </location>
</feature>
<dbReference type="Gene3D" id="3.40.50.410">
    <property type="entry name" value="von Willebrand factor, type A domain"/>
    <property type="match status" value="1"/>
</dbReference>
<evidence type="ECO:0000256" key="1">
    <source>
        <dbReference type="SAM" id="MobiDB-lite"/>
    </source>
</evidence>
<dbReference type="InterPro" id="IPR013694">
    <property type="entry name" value="VIT"/>
</dbReference>
<evidence type="ECO:0000259" key="3">
    <source>
        <dbReference type="PROSITE" id="PS50234"/>
    </source>
</evidence>
<dbReference type="PANTHER" id="PTHR45737">
    <property type="entry name" value="VON WILLEBRAND FACTOR A DOMAIN-CONTAINING PROTEIN 5A"/>
    <property type="match status" value="1"/>
</dbReference>
<dbReference type="Proteomes" id="UP000199101">
    <property type="component" value="Unassembled WGS sequence"/>
</dbReference>
<organism evidence="5 6">
    <name type="scientific">Rhizobium multihospitium</name>
    <dbReference type="NCBI Taxonomy" id="410764"/>
    <lineage>
        <taxon>Bacteria</taxon>
        <taxon>Pseudomonadati</taxon>
        <taxon>Pseudomonadota</taxon>
        <taxon>Alphaproteobacteria</taxon>
        <taxon>Hyphomicrobiales</taxon>
        <taxon>Rhizobiaceae</taxon>
        <taxon>Rhizobium/Agrobacterium group</taxon>
        <taxon>Rhizobium</taxon>
    </lineage>
</organism>
<dbReference type="EMBL" id="FMAG01000008">
    <property type="protein sequence ID" value="SCB44838.1"/>
    <property type="molecule type" value="Genomic_DNA"/>
</dbReference>
<dbReference type="AlphaFoldDB" id="A0A1C3WXX6"/>
<feature type="region of interest" description="Disordered" evidence="1">
    <location>
        <begin position="682"/>
        <end position="703"/>
    </location>
</feature>
<dbReference type="PROSITE" id="PS50234">
    <property type="entry name" value="VWFA"/>
    <property type="match status" value="1"/>
</dbReference>
<dbReference type="PANTHER" id="PTHR45737:SF6">
    <property type="entry name" value="VON WILLEBRAND FACTOR A DOMAIN-CONTAINING PROTEIN 5A"/>
    <property type="match status" value="1"/>
</dbReference>
<dbReference type="PROSITE" id="PS51468">
    <property type="entry name" value="VIT"/>
    <property type="match status" value="1"/>
</dbReference>
<sequence length="750" mass="81486">MSASPNISRYQKRQNFLIRFGLLLWFSNAILLPVLAVIFALLHPLESHAQPAAFVTSNEMGTGSLLLQTKEEGKYIEAPRLATDVDLDVNGPTARAVLTQAFENTTDKWVEALYVFPLPEDSAVYSLKMIVGNRVVVADIKEKQAARAIYEQARKQGKKAALVEQQRPNVFTNAVANIGPHEKIVVQIEYQQSVRLADGRFSLRVPLVVAPRYTPQDTSPITQQADLKAGWGHTKEKSAHDAGNKPVSAPLLAPESSRTNPVTLKVNLNAGFPLDDIKSLYHTVKIDKVSDSARRIVLDGDATADRDFVLEWSAVASNMPSVGLFREHVGKDDYLLAYVMPPAVATPQKAGREVVFVIDNSGSMGGTSIEQARASLDYALSRLEPNDRFNVIRFDNTMTKFFPDSVMATTENIASARGFVTGLQAAGGTEMLPPLHAALDDSHQADGLRQVVFLTDGEVSNEQQLLDAIAKSRGRSRIFMVGIGSAPNTYLMSRAAELGRGSFTHIGSVAEVNEHMRALFDKLENPAVTDVAAAFSEKNVNLSPNLLPDIYHGEPLVLAARMEKAAGTLTVSGKIGDRPWTISLRLDQASNAKGISKIWARHQIDDAEVNLTLGKITQADADKRILQLALDHHLVTRLTSLVAVDSRRLRPTNAPLTQADIPLQLPAGWDYNKLLGIGTTRDAKADTRHQQTADKSQSADAELEPISAPAPASVPLPQTATPGMLLILQGLLALLCGASLLVFASRRSRA</sequence>
<dbReference type="InterPro" id="IPR036465">
    <property type="entry name" value="vWFA_dom_sf"/>
</dbReference>
<dbReference type="InterPro" id="IPR002035">
    <property type="entry name" value="VWF_A"/>
</dbReference>
<dbReference type="NCBIfam" id="TIGR03788">
    <property type="entry name" value="marine_srt_targ"/>
    <property type="match status" value="1"/>
</dbReference>
<dbReference type="Pfam" id="PF13768">
    <property type="entry name" value="VWA_3"/>
    <property type="match status" value="1"/>
</dbReference>
<accession>A0A1C3WXX6</accession>
<feature type="transmembrane region" description="Helical" evidence="2">
    <location>
        <begin position="20"/>
        <end position="42"/>
    </location>
</feature>
<keyword evidence="2" id="KW-0812">Transmembrane</keyword>
<gene>
    <name evidence="5" type="ORF">GA0061103_6593</name>
</gene>